<name>A0A3Q9RL78_9BACI</name>
<evidence type="ECO:0000313" key="1">
    <source>
        <dbReference type="EMBL" id="AZV42108.1"/>
    </source>
</evidence>
<dbReference type="Gene3D" id="1.20.5.850">
    <property type="entry name" value="Rbstp2229 protein"/>
    <property type="match status" value="1"/>
</dbReference>
<reference evidence="1 2" key="1">
    <citation type="submission" date="2018-01" db="EMBL/GenBank/DDBJ databases">
        <title>Bacillus asahii Genome sequencing and assembly.</title>
        <authorList>
            <person name="Jiang H."/>
            <person name="Feng Y."/>
            <person name="Zhao F."/>
            <person name="Lin X."/>
        </authorList>
    </citation>
    <scope>NUCLEOTIDE SEQUENCE [LARGE SCALE GENOMIC DNA]</scope>
    <source>
        <strain evidence="1 2">OM18</strain>
    </source>
</reference>
<dbReference type="Pfam" id="PF08968">
    <property type="entry name" value="DUF1885"/>
    <property type="match status" value="1"/>
</dbReference>
<dbReference type="EMBL" id="CP026095">
    <property type="protein sequence ID" value="AZV42108.1"/>
    <property type="molecule type" value="Genomic_DNA"/>
</dbReference>
<proteinExistence type="predicted"/>
<dbReference type="InterPro" id="IPR036294">
    <property type="entry name" value="Rbstp2229-like_sf"/>
</dbReference>
<dbReference type="AlphaFoldDB" id="A0A3Q9RL78"/>
<protein>
    <submittedName>
        <fullName evidence="1">Uncharacterized protein</fullName>
    </submittedName>
</protein>
<dbReference type="RefSeq" id="WP_127759655.1">
    <property type="nucleotide sequence ID" value="NZ_CP026095.1"/>
</dbReference>
<organism evidence="1 2">
    <name type="scientific">Peribacillus asahii</name>
    <dbReference type="NCBI Taxonomy" id="228899"/>
    <lineage>
        <taxon>Bacteria</taxon>
        <taxon>Bacillati</taxon>
        <taxon>Bacillota</taxon>
        <taxon>Bacilli</taxon>
        <taxon>Bacillales</taxon>
        <taxon>Bacillaceae</taxon>
        <taxon>Peribacillus</taxon>
    </lineage>
</organism>
<sequence length="143" mass="16877">MTEHAYIKLVPHPEQTTVTIDTIKELLYDYQNITSKTGRQVNWNYHEAAFPYEIKEPAPPTNNMIYLQSLTDGYHLILIGMDQEQIHEEENERIQTYIQITLAEHSTFGDKGKANELCKFLAKQLKGELHLFNKRIMYFYPRK</sequence>
<accession>A0A3Q9RL78</accession>
<dbReference type="SUPFAM" id="SSF111171">
    <property type="entry name" value="Rbstp2229 protein"/>
    <property type="match status" value="1"/>
</dbReference>
<dbReference type="Gene3D" id="3.30.310.120">
    <property type="entry name" value="Rbstp2229 like protein"/>
    <property type="match status" value="1"/>
</dbReference>
<dbReference type="KEGG" id="pasa:BAOM_1498"/>
<gene>
    <name evidence="1" type="ORF">BAOM_1498</name>
</gene>
<dbReference type="InterPro" id="IPR015062">
    <property type="entry name" value="DUF1885"/>
</dbReference>
<dbReference type="Proteomes" id="UP000283095">
    <property type="component" value="Chromosome"/>
</dbReference>
<evidence type="ECO:0000313" key="2">
    <source>
        <dbReference type="Proteomes" id="UP000283095"/>
    </source>
</evidence>
<dbReference type="OrthoDB" id="2966171at2"/>